<proteinExistence type="predicted"/>
<reference evidence="2" key="1">
    <citation type="submission" date="2013-02" db="EMBL/GenBank/DDBJ databases">
        <authorList>
            <consortium name="The Broad Institute Genome Sequencing Platform"/>
            <person name="Cuomo C."/>
            <person name="Becnel J."/>
            <person name="Sanscrainte N."/>
            <person name="Walker B."/>
            <person name="Young S.K."/>
            <person name="Zeng Q."/>
            <person name="Gargeya S."/>
            <person name="Fitzgerald M."/>
            <person name="Haas B."/>
            <person name="Abouelleil A."/>
            <person name="Alvarado L."/>
            <person name="Arachchi H.M."/>
            <person name="Berlin A.M."/>
            <person name="Chapman S.B."/>
            <person name="Dewar J."/>
            <person name="Goldberg J."/>
            <person name="Griggs A."/>
            <person name="Gujja S."/>
            <person name="Hansen M."/>
            <person name="Howarth C."/>
            <person name="Imamovic A."/>
            <person name="Larimer J."/>
            <person name="McCowan C."/>
            <person name="Murphy C."/>
            <person name="Neiman D."/>
            <person name="Pearson M."/>
            <person name="Priest M."/>
            <person name="Roberts A."/>
            <person name="Saif S."/>
            <person name="Shea T."/>
            <person name="Sisk P."/>
            <person name="Sykes S."/>
            <person name="Wortman J."/>
            <person name="Nusbaum C."/>
            <person name="Birren B."/>
        </authorList>
    </citation>
    <scope>NUCLEOTIDE SEQUENCE [LARGE SCALE GENOMIC DNA]</scope>
    <source>
        <strain evidence="2">PRA339</strain>
    </source>
</reference>
<sequence length="104" mass="12464">MFFTQRIFSGFFERLMFTCFYKIDESGRNIGSNYKYNSTTPKVQSKSRFVFLFKIAKIKASYLKQTSQNAFTLVFNNFLKKYYVLNSIYNLRFDLLQQNIFHAP</sequence>
<evidence type="ECO:0000313" key="1">
    <source>
        <dbReference type="EMBL" id="KCZ79870.1"/>
    </source>
</evidence>
<reference evidence="1 2" key="2">
    <citation type="submission" date="2014-03" db="EMBL/GenBank/DDBJ databases">
        <title>The Genome Sequence of Anncaliia algerae insect isolate PRA339.</title>
        <authorList>
            <consortium name="The Broad Institute Genome Sequencing Platform"/>
            <consortium name="The Broad Institute Genome Sequencing Center for Infectious Disease"/>
            <person name="Cuomo C."/>
            <person name="Becnel J."/>
            <person name="Sanscrainte N."/>
            <person name="Walker B."/>
            <person name="Young S.K."/>
            <person name="Zeng Q."/>
            <person name="Gargeya S."/>
            <person name="Fitzgerald M."/>
            <person name="Haas B."/>
            <person name="Abouelleil A."/>
            <person name="Alvarado L."/>
            <person name="Arachchi H.M."/>
            <person name="Berlin A.M."/>
            <person name="Chapman S.B."/>
            <person name="Dewar J."/>
            <person name="Goldberg J."/>
            <person name="Griggs A."/>
            <person name="Gujja S."/>
            <person name="Hansen M."/>
            <person name="Howarth C."/>
            <person name="Imamovic A."/>
            <person name="Larimer J."/>
            <person name="McCowan C."/>
            <person name="Murphy C."/>
            <person name="Neiman D."/>
            <person name="Pearson M."/>
            <person name="Priest M."/>
            <person name="Roberts A."/>
            <person name="Saif S."/>
            <person name="Shea T."/>
            <person name="Sisk P."/>
            <person name="Sykes S."/>
            <person name="Wortman J."/>
            <person name="Nusbaum C."/>
            <person name="Birren B."/>
        </authorList>
    </citation>
    <scope>NUCLEOTIDE SEQUENCE [LARGE SCALE GENOMIC DNA]</scope>
    <source>
        <strain evidence="1 2">PRA339</strain>
    </source>
</reference>
<dbReference type="AlphaFoldDB" id="A0A059EY71"/>
<accession>A0A059EY71</accession>
<gene>
    <name evidence="1" type="ORF">H312_02741</name>
</gene>
<dbReference type="HOGENOM" id="CLU_2249450_0_0_1"/>
<dbReference type="EMBL" id="KK365223">
    <property type="protein sequence ID" value="KCZ79870.1"/>
    <property type="molecule type" value="Genomic_DNA"/>
</dbReference>
<dbReference type="VEuPathDB" id="MicrosporidiaDB:H312_02741"/>
<keyword evidence="2" id="KW-1185">Reference proteome</keyword>
<name>A0A059EY71_9MICR</name>
<dbReference type="Proteomes" id="UP000030655">
    <property type="component" value="Unassembled WGS sequence"/>
</dbReference>
<evidence type="ECO:0000313" key="2">
    <source>
        <dbReference type="Proteomes" id="UP000030655"/>
    </source>
</evidence>
<protein>
    <submittedName>
        <fullName evidence="1">Uncharacterized protein</fullName>
    </submittedName>
</protein>
<organism evidence="1 2">
    <name type="scientific">Anncaliia algerae PRA339</name>
    <dbReference type="NCBI Taxonomy" id="1288291"/>
    <lineage>
        <taxon>Eukaryota</taxon>
        <taxon>Fungi</taxon>
        <taxon>Fungi incertae sedis</taxon>
        <taxon>Microsporidia</taxon>
        <taxon>Tubulinosematoidea</taxon>
        <taxon>Tubulinosematidae</taxon>
        <taxon>Anncaliia</taxon>
    </lineage>
</organism>